<dbReference type="AlphaFoldDB" id="A0A5C9A0G3"/>
<evidence type="ECO:0000313" key="3">
    <source>
        <dbReference type="Proteomes" id="UP000321933"/>
    </source>
</evidence>
<sequence>MSMDVATLCSFCEKEGDFPIAGPGVVICRSCVTRCVRILLGETPLPESPRIVKEGESKCDFCAKLVDLGFPQFNKNEHMVCVSCISQCLCTYLNKESGVEVKQSGVGVLYAF</sequence>
<dbReference type="GO" id="GO:0046983">
    <property type="term" value="F:protein dimerization activity"/>
    <property type="evidence" value="ECO:0007669"/>
    <property type="project" value="InterPro"/>
</dbReference>
<dbReference type="OrthoDB" id="6629835at2"/>
<comment type="caution">
    <text evidence="2">The sequence shown here is derived from an EMBL/GenBank/DDBJ whole genome shotgun (WGS) entry which is preliminary data.</text>
</comment>
<protein>
    <recommendedName>
        <fullName evidence="1">ATP-dependent Clp protease ATP-binding subunit ClpX zinc ribbon domain-containing protein</fullName>
    </recommendedName>
</protein>
<dbReference type="SMART" id="SM00994">
    <property type="entry name" value="zf-C4_ClpX"/>
    <property type="match status" value="1"/>
</dbReference>
<gene>
    <name evidence="2" type="ORF">FVW59_04290</name>
</gene>
<proteinExistence type="predicted"/>
<evidence type="ECO:0000259" key="1">
    <source>
        <dbReference type="SMART" id="SM00994"/>
    </source>
</evidence>
<keyword evidence="3" id="KW-1185">Reference proteome</keyword>
<dbReference type="Proteomes" id="UP000321933">
    <property type="component" value="Unassembled WGS sequence"/>
</dbReference>
<evidence type="ECO:0000313" key="2">
    <source>
        <dbReference type="EMBL" id="TXS93087.1"/>
    </source>
</evidence>
<accession>A0A5C9A0G3</accession>
<organism evidence="2 3">
    <name type="scientific">Parahaliea aestuarii</name>
    <dbReference type="NCBI Taxonomy" id="1852021"/>
    <lineage>
        <taxon>Bacteria</taxon>
        <taxon>Pseudomonadati</taxon>
        <taxon>Pseudomonadota</taxon>
        <taxon>Gammaproteobacteria</taxon>
        <taxon>Cellvibrionales</taxon>
        <taxon>Halieaceae</taxon>
        <taxon>Parahaliea</taxon>
    </lineage>
</organism>
<feature type="domain" description="ATP-dependent Clp protease ATP-binding subunit ClpX zinc ribbon" evidence="1">
    <location>
        <begin position="6"/>
        <end position="42"/>
    </location>
</feature>
<dbReference type="InterPro" id="IPR038366">
    <property type="entry name" value="Znf_CppX_C4_sf"/>
</dbReference>
<reference evidence="2 3" key="1">
    <citation type="submission" date="2019-08" db="EMBL/GenBank/DDBJ databases">
        <title>Parahaliea maris sp. nov., isolated from the surface seawater.</title>
        <authorList>
            <person name="Liu Y."/>
        </authorList>
    </citation>
    <scope>NUCLEOTIDE SEQUENCE [LARGE SCALE GENOMIC DNA]</scope>
    <source>
        <strain evidence="2 3">S2-26</strain>
    </source>
</reference>
<name>A0A5C9A0G3_9GAMM</name>
<dbReference type="InterPro" id="IPR010603">
    <property type="entry name" value="Znf_CppX_C4"/>
</dbReference>
<dbReference type="GO" id="GO:0008270">
    <property type="term" value="F:zinc ion binding"/>
    <property type="evidence" value="ECO:0007669"/>
    <property type="project" value="InterPro"/>
</dbReference>
<dbReference type="Gene3D" id="6.20.220.10">
    <property type="entry name" value="ClpX chaperone, C4-type zinc finger domain"/>
    <property type="match status" value="1"/>
</dbReference>
<dbReference type="EMBL" id="VRYZ01000002">
    <property type="protein sequence ID" value="TXS93087.1"/>
    <property type="molecule type" value="Genomic_DNA"/>
</dbReference>